<dbReference type="SUPFAM" id="SSF47789">
    <property type="entry name" value="C-terminal domain of RNA polymerase alpha subunit"/>
    <property type="match status" value="1"/>
</dbReference>
<evidence type="ECO:0000256" key="4">
    <source>
        <dbReference type="ARBA" id="ARBA00022679"/>
    </source>
</evidence>
<dbReference type="GO" id="GO:0046983">
    <property type="term" value="F:protein dimerization activity"/>
    <property type="evidence" value="ECO:0007669"/>
    <property type="project" value="InterPro"/>
</dbReference>
<evidence type="ECO:0000256" key="5">
    <source>
        <dbReference type="ARBA" id="ARBA00022695"/>
    </source>
</evidence>
<dbReference type="GO" id="GO:0000428">
    <property type="term" value="C:DNA-directed RNA polymerase complex"/>
    <property type="evidence" value="ECO:0007669"/>
    <property type="project" value="UniProtKB-KW"/>
</dbReference>
<feature type="region of interest" description="Alpha N-terminal domain (alpha-NTD)" evidence="8">
    <location>
        <begin position="1"/>
        <end position="210"/>
    </location>
</feature>
<comment type="domain">
    <text evidence="8">The N-terminal domain is essential for RNAP assembly and basal transcription, whereas the C-terminal domain is involved in interaction with transcriptional regulators and with upstream promoter elements.</text>
</comment>
<comment type="subunit">
    <text evidence="8">In plastids the minimal PEP RNA polymerase catalytic core is composed of four subunits: alpha, beta, beta', and beta''. When a (nuclear-encoded) sigma factor is associated with the core the holoenzyme is formed, which can initiate transcription.</text>
</comment>
<dbReference type="Gene3D" id="3.30.1360.10">
    <property type="entry name" value="RNA polymerase, RBP11-like subunit"/>
    <property type="match status" value="1"/>
</dbReference>
<evidence type="ECO:0000259" key="9">
    <source>
        <dbReference type="SMART" id="SM00662"/>
    </source>
</evidence>
<evidence type="ECO:0000256" key="8">
    <source>
        <dbReference type="HAMAP-Rule" id="MF_00059"/>
    </source>
</evidence>
<evidence type="ECO:0000256" key="6">
    <source>
        <dbReference type="ARBA" id="ARBA00023163"/>
    </source>
</evidence>
<dbReference type="SUPFAM" id="SSF55257">
    <property type="entry name" value="RBP11-like subunits of RNA polymerase"/>
    <property type="match status" value="1"/>
</dbReference>
<dbReference type="InterPro" id="IPR011260">
    <property type="entry name" value="RNAP_asu_C"/>
</dbReference>
<keyword evidence="4 8" id="KW-0808">Transferase</keyword>
<evidence type="ECO:0000256" key="3">
    <source>
        <dbReference type="ARBA" id="ARBA00022478"/>
    </source>
</evidence>
<comment type="catalytic activity">
    <reaction evidence="7 8">
        <text>RNA(n) + a ribonucleoside 5'-triphosphate = RNA(n+1) + diphosphate</text>
        <dbReference type="Rhea" id="RHEA:21248"/>
        <dbReference type="Rhea" id="RHEA-COMP:14527"/>
        <dbReference type="Rhea" id="RHEA-COMP:17342"/>
        <dbReference type="ChEBI" id="CHEBI:33019"/>
        <dbReference type="ChEBI" id="CHEBI:61557"/>
        <dbReference type="ChEBI" id="CHEBI:140395"/>
        <dbReference type="EC" id="2.7.7.6"/>
    </reaction>
</comment>
<feature type="region of interest" description="Alpha C-terminal domain (alpha-CTD)" evidence="8">
    <location>
        <begin position="224"/>
        <end position="296"/>
    </location>
</feature>
<dbReference type="GO" id="GO:0003677">
    <property type="term" value="F:DNA binding"/>
    <property type="evidence" value="ECO:0007669"/>
    <property type="project" value="UniProtKB-UniRule"/>
</dbReference>
<comment type="similarity">
    <text evidence="2 8">Belongs to the RNA polymerase alpha chain family.</text>
</comment>
<geneLocation type="chloroplast" evidence="10"/>
<dbReference type="EMBL" id="KJ569775">
    <property type="protein sequence ID" value="AIA61224.1"/>
    <property type="molecule type" value="Genomic_DNA"/>
</dbReference>
<dbReference type="GO" id="GO:0006351">
    <property type="term" value="P:DNA-templated transcription"/>
    <property type="evidence" value="ECO:0007669"/>
    <property type="project" value="UniProtKB-UniRule"/>
</dbReference>
<dbReference type="CDD" id="cd06928">
    <property type="entry name" value="RNAP_alpha_NTD"/>
    <property type="match status" value="1"/>
</dbReference>
<dbReference type="NCBIfam" id="TIGR02027">
    <property type="entry name" value="rpoA"/>
    <property type="match status" value="1"/>
</dbReference>
<dbReference type="InterPro" id="IPR036643">
    <property type="entry name" value="RNApol_insert_sf"/>
</dbReference>
<dbReference type="InterPro" id="IPR011262">
    <property type="entry name" value="DNA-dir_RNA_pol_insert"/>
</dbReference>
<protein>
    <recommendedName>
        <fullName evidence="8">DNA-directed RNA polymerase subunit alpha</fullName>
        <shortName evidence="8">PEP</shortName>
        <ecNumber evidence="8">2.7.7.6</ecNumber>
    </recommendedName>
    <alternativeName>
        <fullName evidence="8">Plastid-encoded RNA polymerase subunit alpha</fullName>
        <shortName evidence="8">RNA polymerase subunit alpha</shortName>
    </alternativeName>
</protein>
<dbReference type="GO" id="GO:0009507">
    <property type="term" value="C:chloroplast"/>
    <property type="evidence" value="ECO:0007669"/>
    <property type="project" value="UniProtKB-SubCell"/>
</dbReference>
<dbReference type="Pfam" id="PF03118">
    <property type="entry name" value="RNA_pol_A_CTD"/>
    <property type="match status" value="1"/>
</dbReference>
<dbReference type="SMART" id="SM00662">
    <property type="entry name" value="RPOLD"/>
    <property type="match status" value="1"/>
</dbReference>
<dbReference type="Gene3D" id="2.170.120.12">
    <property type="entry name" value="DNA-directed RNA polymerase, insert domain"/>
    <property type="match status" value="1"/>
</dbReference>
<dbReference type="FunFam" id="2.170.120.12:FF:000001">
    <property type="entry name" value="DNA-directed RNA polymerase subunit alpha"/>
    <property type="match status" value="1"/>
</dbReference>
<evidence type="ECO:0000313" key="10">
    <source>
        <dbReference type="EMBL" id="AIA61224.1"/>
    </source>
</evidence>
<gene>
    <name evidence="8 10" type="primary">rpoA</name>
</gene>
<dbReference type="AlphaFoldDB" id="A0A060A575"/>
<proteinExistence type="inferred from homology"/>
<comment type="subcellular location">
    <subcellularLocation>
        <location evidence="8">Plastid</location>
        <location evidence="8">Chloroplast</location>
    </subcellularLocation>
</comment>
<name>A0A060A575_9RHOD</name>
<evidence type="ECO:0000256" key="1">
    <source>
        <dbReference type="ARBA" id="ARBA00004026"/>
    </source>
</evidence>
<keyword evidence="3 8" id="KW-0240">DNA-directed RNA polymerase</keyword>
<dbReference type="Pfam" id="PF01000">
    <property type="entry name" value="RNA_pol_A_bac"/>
    <property type="match status" value="1"/>
</dbReference>
<dbReference type="GO" id="GO:0003899">
    <property type="term" value="F:DNA-directed RNA polymerase activity"/>
    <property type="evidence" value="ECO:0007669"/>
    <property type="project" value="UniProtKB-UniRule"/>
</dbReference>
<keyword evidence="5 8" id="KW-0548">Nucleotidyltransferase</keyword>
<dbReference type="InterPro" id="IPR011263">
    <property type="entry name" value="DNA-dir_RNA_pol_RpoA/D/Rpb3"/>
</dbReference>
<dbReference type="InterPro" id="IPR011773">
    <property type="entry name" value="DNA-dir_RpoA"/>
</dbReference>
<feature type="domain" description="DNA-directed RNA polymerase RpoA/D/Rpb3-type" evidence="9">
    <location>
        <begin position="19"/>
        <end position="212"/>
    </location>
</feature>
<evidence type="ECO:0000256" key="7">
    <source>
        <dbReference type="ARBA" id="ARBA00048552"/>
    </source>
</evidence>
<dbReference type="Pfam" id="PF01193">
    <property type="entry name" value="RNA_pol_L"/>
    <property type="match status" value="1"/>
</dbReference>
<dbReference type="InterPro" id="IPR036603">
    <property type="entry name" value="RBP11-like"/>
</dbReference>
<accession>A0A060A575</accession>
<keyword evidence="6 8" id="KW-0804">Transcription</keyword>
<sequence>MNFQIECTASSVNTPRDVYAKFLIQPLNNTQAMTIGNALRRVLLSELETVAITAVRIAGATHEFACLEGVREDVLQIMLNLKQVVWCGKLEKESLARLKVQGPAIVTAAAFQTNSEVKVVDTCQYIATIDNEHILEMECKLEQASGYRLANPSEVIDWLPIDGVFMPVKRVNFWVDKALHLEIWTNGSISPQEALHQAAHILTNWFNPLQTLEWKTTTNQQHHTNAQLSQMLIEQLELSVRAYNCLKRAQIHSVADLMQYTQEELLALKNFGQKSVEEVNQALEQKLHMQLPKKIC</sequence>
<evidence type="ECO:0000256" key="2">
    <source>
        <dbReference type="ARBA" id="ARBA00007123"/>
    </source>
</evidence>
<dbReference type="EC" id="2.7.7.6" evidence="8"/>
<comment type="function">
    <text evidence="1 8">DNA-dependent RNA polymerase catalyzes the transcription of DNA into RNA using the four ribonucleoside triphosphates as substrates.</text>
</comment>
<dbReference type="HAMAP" id="MF_00059">
    <property type="entry name" value="RNApol_bact_RpoA"/>
    <property type="match status" value="1"/>
</dbReference>
<keyword evidence="10" id="KW-0150">Chloroplast</keyword>
<keyword evidence="10" id="KW-0934">Plastid</keyword>
<dbReference type="Gene3D" id="1.10.150.20">
    <property type="entry name" value="5' to 3' exonuclease, C-terminal subdomain"/>
    <property type="match status" value="1"/>
</dbReference>
<dbReference type="NCBIfam" id="NF003519">
    <property type="entry name" value="PRK05182.2-5"/>
    <property type="match status" value="1"/>
</dbReference>
<dbReference type="SUPFAM" id="SSF56553">
    <property type="entry name" value="Insert subdomain of RNA polymerase alpha subunit"/>
    <property type="match status" value="1"/>
</dbReference>
<organism evidence="10">
    <name type="scientific">Cyanidiaceae sp. MX-AZ01</name>
    <dbReference type="NCBI Taxonomy" id="1503164"/>
    <lineage>
        <taxon>Eukaryota</taxon>
        <taxon>Rhodophyta</taxon>
        <taxon>Bangiophyceae</taxon>
        <taxon>Cyanidiales</taxon>
        <taxon>Cyanidiaceae</taxon>
    </lineage>
</organism>
<reference evidence="10" key="1">
    <citation type="submission" date="2014-03" db="EMBL/GenBank/DDBJ databases">
        <title>Metagenomic reconstruction of the complete chloroplast and mitochondrial genomes of a novel unicellular red alga from the Cyanidiaceae family.</title>
        <authorList>
            <person name="Servin-Garciduenas L.E."/>
            <person name="Martinez-Romero E."/>
        </authorList>
    </citation>
    <scope>NUCLEOTIDE SEQUENCE</scope>
    <source>
        <strain evidence="10">MX-AZ01</strain>
    </source>
</reference>